<organism evidence="3 4">
    <name type="scientific">Adhaeribacter rhizoryzae</name>
    <dbReference type="NCBI Taxonomy" id="2607907"/>
    <lineage>
        <taxon>Bacteria</taxon>
        <taxon>Pseudomonadati</taxon>
        <taxon>Bacteroidota</taxon>
        <taxon>Cytophagia</taxon>
        <taxon>Cytophagales</taxon>
        <taxon>Hymenobacteraceae</taxon>
        <taxon>Adhaeribacter</taxon>
    </lineage>
</organism>
<dbReference type="SUPFAM" id="SSF52402">
    <property type="entry name" value="Adenine nucleotide alpha hydrolases-like"/>
    <property type="match status" value="2"/>
</dbReference>
<dbReference type="Gene3D" id="3.40.50.12370">
    <property type="match status" value="1"/>
</dbReference>
<dbReference type="PRINTS" id="PR01438">
    <property type="entry name" value="UNVRSLSTRESS"/>
</dbReference>
<sequence>MKKIICPTDFSKAATNAVEFAAIIAGRTGASITLLHVLHLPILDTTETAMVATEVLGEQRRYAQEKLHALSHYLNEKHRSYNIQTDYLIKESLLGDEVKRLTDTQGYDLVVIGSTGGGNSLEEILIGSNTSAVIERVKCPVLTIPLKAQPAPFQHLVYASNYEKEDAVALQQVLQFAQLFGARVEIVHVSAETSPENSKANQYRERLRQELPDFELDFHEVVHPDEVEGMKKYLADKNADLLTILKKRRGFFHNLFSQSFSEQLTYQSKLPLLIIHEP</sequence>
<dbReference type="InterPro" id="IPR006015">
    <property type="entry name" value="Universal_stress_UspA"/>
</dbReference>
<protein>
    <submittedName>
        <fullName evidence="3">Universal stress protein</fullName>
    </submittedName>
</protein>
<evidence type="ECO:0000256" key="1">
    <source>
        <dbReference type="ARBA" id="ARBA00008791"/>
    </source>
</evidence>
<dbReference type="AlphaFoldDB" id="A0A5M6DQK8"/>
<dbReference type="EMBL" id="VWSF01000002">
    <property type="protein sequence ID" value="KAA5548636.1"/>
    <property type="molecule type" value="Genomic_DNA"/>
</dbReference>
<dbReference type="Proteomes" id="UP000323426">
    <property type="component" value="Unassembled WGS sequence"/>
</dbReference>
<dbReference type="CDD" id="cd00293">
    <property type="entry name" value="USP-like"/>
    <property type="match status" value="1"/>
</dbReference>
<gene>
    <name evidence="3" type="ORF">F0145_03720</name>
</gene>
<reference evidence="3 4" key="1">
    <citation type="submission" date="2019-09" db="EMBL/GenBank/DDBJ databases">
        <title>Genome sequence and assembly of Adhaeribacter sp.</title>
        <authorList>
            <person name="Chhetri G."/>
        </authorList>
    </citation>
    <scope>NUCLEOTIDE SEQUENCE [LARGE SCALE GENOMIC DNA]</scope>
    <source>
        <strain evidence="3 4">DK36</strain>
    </source>
</reference>
<comment type="caution">
    <text evidence="3">The sequence shown here is derived from an EMBL/GenBank/DDBJ whole genome shotgun (WGS) entry which is preliminary data.</text>
</comment>
<evidence type="ECO:0000313" key="4">
    <source>
        <dbReference type="Proteomes" id="UP000323426"/>
    </source>
</evidence>
<evidence type="ECO:0000313" key="3">
    <source>
        <dbReference type="EMBL" id="KAA5548636.1"/>
    </source>
</evidence>
<comment type="similarity">
    <text evidence="1">Belongs to the universal stress protein A family.</text>
</comment>
<dbReference type="Pfam" id="PF00582">
    <property type="entry name" value="Usp"/>
    <property type="match status" value="2"/>
</dbReference>
<dbReference type="RefSeq" id="WP_150086964.1">
    <property type="nucleotide sequence ID" value="NZ_VWSF01000002.1"/>
</dbReference>
<dbReference type="PANTHER" id="PTHR46268:SF6">
    <property type="entry name" value="UNIVERSAL STRESS PROTEIN UP12"/>
    <property type="match status" value="1"/>
</dbReference>
<proteinExistence type="inferred from homology"/>
<dbReference type="PANTHER" id="PTHR46268">
    <property type="entry name" value="STRESS RESPONSE PROTEIN NHAX"/>
    <property type="match status" value="1"/>
</dbReference>
<feature type="domain" description="UspA" evidence="2">
    <location>
        <begin position="1"/>
        <end position="145"/>
    </location>
</feature>
<keyword evidence="4" id="KW-1185">Reference proteome</keyword>
<dbReference type="InterPro" id="IPR006016">
    <property type="entry name" value="UspA"/>
</dbReference>
<evidence type="ECO:0000259" key="2">
    <source>
        <dbReference type="Pfam" id="PF00582"/>
    </source>
</evidence>
<name>A0A5M6DQK8_9BACT</name>
<accession>A0A5M6DQK8</accession>
<feature type="domain" description="UspA" evidence="2">
    <location>
        <begin position="153"/>
        <end position="276"/>
    </location>
</feature>